<feature type="domain" description="Reverse transcriptase/retrotransposon-derived protein RNase H-like" evidence="1">
    <location>
        <begin position="104"/>
        <end position="162"/>
    </location>
</feature>
<dbReference type="InterPro" id="IPR056924">
    <property type="entry name" value="SH3_Tf2-1"/>
</dbReference>
<dbReference type="PANTHER" id="PTHR46148">
    <property type="entry name" value="CHROMO DOMAIN-CONTAINING PROTEIN"/>
    <property type="match status" value="1"/>
</dbReference>
<evidence type="ECO:0000259" key="2">
    <source>
        <dbReference type="Pfam" id="PF24626"/>
    </source>
</evidence>
<accession>A0AAF0QSH8</accession>
<dbReference type="Proteomes" id="UP001234989">
    <property type="component" value="Chromosome 5"/>
</dbReference>
<name>A0AAF0QSH8_SOLVR</name>
<reference evidence="3" key="1">
    <citation type="submission" date="2023-08" db="EMBL/GenBank/DDBJ databases">
        <title>A de novo genome assembly of Solanum verrucosum Schlechtendal, a Mexican diploid species geographically isolated from the other diploid A-genome species in potato relatives.</title>
        <authorList>
            <person name="Hosaka K."/>
        </authorList>
    </citation>
    <scope>NUCLEOTIDE SEQUENCE</scope>
    <source>
        <tissue evidence="3">Young leaves</tissue>
    </source>
</reference>
<evidence type="ECO:0000313" key="3">
    <source>
        <dbReference type="EMBL" id="WMV29489.1"/>
    </source>
</evidence>
<dbReference type="InterPro" id="IPR041577">
    <property type="entry name" value="RT_RNaseH_2"/>
</dbReference>
<sequence length="314" mass="35384">MNVNSESPTLELIPIVNEFPEVFPNDLPGISPKREIDVGIDLLPDTQPISIPPYRMAPAELKELKEQLKVLLDKGGYYRRFVEGFSSIVSPLTTLTQKKAKFIWSEACEKSFQELKDRLTSAPVLTLPDETNGFVVYCDASRIELGCVLMQNGKFIAYASRWCRSPIGWFEVGEVALIGPQLGVVRFGKKGKLSPCYVGPYQILRRVGNVAYELDFPNELASVHPVFHVSMLKKCIRDPTSIVPLEGLGFRENLSYEVISIEILNRQVKKLSNKQVAFVKVLWRNHLVEGATWEAEADMMSRYPNFFPSTPTLA</sequence>
<keyword evidence="4" id="KW-1185">Reference proteome</keyword>
<evidence type="ECO:0000259" key="1">
    <source>
        <dbReference type="Pfam" id="PF17919"/>
    </source>
</evidence>
<dbReference type="Pfam" id="PF17919">
    <property type="entry name" value="RT_RNaseH_2"/>
    <property type="match status" value="1"/>
</dbReference>
<dbReference type="Gene3D" id="3.30.70.270">
    <property type="match status" value="1"/>
</dbReference>
<dbReference type="FunFam" id="3.30.70.270:FF:000020">
    <property type="entry name" value="Transposon Tf2-6 polyprotein-like Protein"/>
    <property type="match status" value="1"/>
</dbReference>
<gene>
    <name evidence="3" type="ORF">MTR67_022874</name>
</gene>
<proteinExistence type="predicted"/>
<feature type="domain" description="Tf2-1-like SH3-like" evidence="2">
    <location>
        <begin position="185"/>
        <end position="235"/>
    </location>
</feature>
<dbReference type="PANTHER" id="PTHR46148:SF58">
    <property type="entry name" value="RETROTRANSPOSON PROTEIN"/>
    <property type="match status" value="1"/>
</dbReference>
<dbReference type="AlphaFoldDB" id="A0AAF0QSH8"/>
<protein>
    <submittedName>
        <fullName evidence="3">Uncharacterized protein</fullName>
    </submittedName>
</protein>
<dbReference type="Pfam" id="PF24626">
    <property type="entry name" value="SH3_Tf2-1"/>
    <property type="match status" value="1"/>
</dbReference>
<dbReference type="SUPFAM" id="SSF56672">
    <property type="entry name" value="DNA/RNA polymerases"/>
    <property type="match status" value="2"/>
</dbReference>
<organism evidence="3 4">
    <name type="scientific">Solanum verrucosum</name>
    <dbReference type="NCBI Taxonomy" id="315347"/>
    <lineage>
        <taxon>Eukaryota</taxon>
        <taxon>Viridiplantae</taxon>
        <taxon>Streptophyta</taxon>
        <taxon>Embryophyta</taxon>
        <taxon>Tracheophyta</taxon>
        <taxon>Spermatophyta</taxon>
        <taxon>Magnoliopsida</taxon>
        <taxon>eudicotyledons</taxon>
        <taxon>Gunneridae</taxon>
        <taxon>Pentapetalae</taxon>
        <taxon>asterids</taxon>
        <taxon>lamiids</taxon>
        <taxon>Solanales</taxon>
        <taxon>Solanaceae</taxon>
        <taxon>Solanoideae</taxon>
        <taxon>Solaneae</taxon>
        <taxon>Solanum</taxon>
    </lineage>
</organism>
<evidence type="ECO:0000313" key="4">
    <source>
        <dbReference type="Proteomes" id="UP001234989"/>
    </source>
</evidence>
<dbReference type="InterPro" id="IPR043502">
    <property type="entry name" value="DNA/RNA_pol_sf"/>
</dbReference>
<dbReference type="EMBL" id="CP133616">
    <property type="protein sequence ID" value="WMV29489.1"/>
    <property type="molecule type" value="Genomic_DNA"/>
</dbReference>
<dbReference type="InterPro" id="IPR043128">
    <property type="entry name" value="Rev_trsase/Diguanyl_cyclase"/>
</dbReference>